<protein>
    <submittedName>
        <fullName evidence="2">Uncharacterized protein</fullName>
    </submittedName>
</protein>
<evidence type="ECO:0000256" key="1">
    <source>
        <dbReference type="SAM" id="Phobius"/>
    </source>
</evidence>
<sequence>MKIGIDVKMTTLGQNAQAPSIFGLCTIIWALSTLLVLLVHSQLDHELDHISTTKVNKRIRRESLSPVMHRLSQNETRTELFGKVHTIATVPERKRSMLVNYGIISSGEYSPEASSKCPLDKSSIEPCTCRSLARGITVECEGLENSKRLTSAFRDLRPYLMHDTVLISIDFKIKNEVFDSMNFIILTFRKGNVIISGEPGSYSLAKLNHTKDALQQVNFMQCIVDLGETTLSHKKLKNLELFETQFKNYNYRWFENLQVEKVLHKYMQW</sequence>
<gene>
    <name evidence="2" type="ORF">BIW11_14271</name>
</gene>
<keyword evidence="1" id="KW-0472">Membrane</keyword>
<comment type="caution">
    <text evidence="2">The sequence shown here is derived from an EMBL/GenBank/DDBJ whole genome shotgun (WGS) entry which is preliminary data.</text>
</comment>
<keyword evidence="1" id="KW-0812">Transmembrane</keyword>
<keyword evidence="3" id="KW-1185">Reference proteome</keyword>
<proteinExistence type="predicted"/>
<dbReference type="InParanoid" id="A0A1V9WYM1"/>
<dbReference type="AlphaFoldDB" id="A0A1V9WYM1"/>
<dbReference type="EMBL" id="MNPL01033178">
    <property type="protein sequence ID" value="OQR66262.1"/>
    <property type="molecule type" value="Genomic_DNA"/>
</dbReference>
<dbReference type="Proteomes" id="UP000192247">
    <property type="component" value="Unassembled WGS sequence"/>
</dbReference>
<feature type="transmembrane region" description="Helical" evidence="1">
    <location>
        <begin position="21"/>
        <end position="40"/>
    </location>
</feature>
<dbReference type="OrthoDB" id="10496811at2759"/>
<name>A0A1V9WYM1_9ACAR</name>
<accession>A0A1V9WYM1</accession>
<evidence type="ECO:0000313" key="2">
    <source>
        <dbReference type="EMBL" id="OQR66262.1"/>
    </source>
</evidence>
<reference evidence="2 3" key="1">
    <citation type="journal article" date="2017" name="Gigascience">
        <title>Draft genome of the honey bee ectoparasitic mite, Tropilaelaps mercedesae, is shaped by the parasitic life history.</title>
        <authorList>
            <person name="Dong X."/>
            <person name="Armstrong S.D."/>
            <person name="Xia D."/>
            <person name="Makepeace B.L."/>
            <person name="Darby A.C."/>
            <person name="Kadowaki T."/>
        </authorList>
    </citation>
    <scope>NUCLEOTIDE SEQUENCE [LARGE SCALE GENOMIC DNA]</scope>
    <source>
        <strain evidence="2">Wuxi-XJTLU</strain>
    </source>
</reference>
<keyword evidence="1" id="KW-1133">Transmembrane helix</keyword>
<evidence type="ECO:0000313" key="3">
    <source>
        <dbReference type="Proteomes" id="UP000192247"/>
    </source>
</evidence>
<organism evidence="2 3">
    <name type="scientific">Tropilaelaps mercedesae</name>
    <dbReference type="NCBI Taxonomy" id="418985"/>
    <lineage>
        <taxon>Eukaryota</taxon>
        <taxon>Metazoa</taxon>
        <taxon>Ecdysozoa</taxon>
        <taxon>Arthropoda</taxon>
        <taxon>Chelicerata</taxon>
        <taxon>Arachnida</taxon>
        <taxon>Acari</taxon>
        <taxon>Parasitiformes</taxon>
        <taxon>Mesostigmata</taxon>
        <taxon>Gamasina</taxon>
        <taxon>Dermanyssoidea</taxon>
        <taxon>Laelapidae</taxon>
        <taxon>Tropilaelaps</taxon>
    </lineage>
</organism>